<dbReference type="PANTHER" id="PTHR22912:SF160">
    <property type="entry name" value="DIHYDROLIPOYL DEHYDROGENASE"/>
    <property type="match status" value="1"/>
</dbReference>
<evidence type="ECO:0000313" key="14">
    <source>
        <dbReference type="Proteomes" id="UP000002071"/>
    </source>
</evidence>
<dbReference type="EMBL" id="CP001687">
    <property type="protein sequence ID" value="ACV11976.1"/>
    <property type="molecule type" value="Genomic_DNA"/>
</dbReference>
<dbReference type="GO" id="GO:0050660">
    <property type="term" value="F:flavin adenine dinucleotide binding"/>
    <property type="evidence" value="ECO:0007669"/>
    <property type="project" value="InterPro"/>
</dbReference>
<name>C7NRP0_HALUD</name>
<gene>
    <name evidence="13" type="ordered locus">Huta_1805</name>
</gene>
<dbReference type="HOGENOM" id="CLU_016755_0_1_2"/>
<comment type="miscellaneous">
    <text evidence="10">The active site is a redox-active disulfide bond.</text>
</comment>
<dbReference type="InterPro" id="IPR036188">
    <property type="entry name" value="FAD/NAD-bd_sf"/>
</dbReference>
<dbReference type="SUPFAM" id="SSF51905">
    <property type="entry name" value="FAD/NAD(P)-binding domain"/>
    <property type="match status" value="1"/>
</dbReference>
<dbReference type="InterPro" id="IPR016156">
    <property type="entry name" value="FAD/NAD-linked_Rdtase_dimer_sf"/>
</dbReference>
<feature type="compositionally biased region" description="Acidic residues" evidence="11">
    <location>
        <begin position="79"/>
        <end position="94"/>
    </location>
</feature>
<evidence type="ECO:0000313" key="13">
    <source>
        <dbReference type="EMBL" id="ACV11976.1"/>
    </source>
</evidence>
<evidence type="ECO:0000256" key="7">
    <source>
        <dbReference type="ARBA" id="ARBA00023157"/>
    </source>
</evidence>
<keyword evidence="6 10" id="KW-0520">NAD</keyword>
<dbReference type="InterPro" id="IPR004099">
    <property type="entry name" value="Pyr_nucl-diS_OxRdtase_dimer"/>
</dbReference>
<dbReference type="Pfam" id="PF07992">
    <property type="entry name" value="Pyr_redox_2"/>
    <property type="match status" value="1"/>
</dbReference>
<evidence type="ECO:0000256" key="2">
    <source>
        <dbReference type="ARBA" id="ARBA00012608"/>
    </source>
</evidence>
<dbReference type="PROSITE" id="PS50968">
    <property type="entry name" value="BIOTINYL_LIPOYL"/>
    <property type="match status" value="1"/>
</dbReference>
<dbReference type="CDD" id="cd06849">
    <property type="entry name" value="lipoyl_domain"/>
    <property type="match status" value="1"/>
</dbReference>
<evidence type="ECO:0000256" key="1">
    <source>
        <dbReference type="ARBA" id="ARBA00007532"/>
    </source>
</evidence>
<feature type="domain" description="Lipoyl-binding" evidence="12">
    <location>
        <begin position="2"/>
        <end position="77"/>
    </location>
</feature>
<dbReference type="FunFam" id="3.30.390.30:FF:000001">
    <property type="entry name" value="Dihydrolipoyl dehydrogenase"/>
    <property type="match status" value="1"/>
</dbReference>
<protein>
    <recommendedName>
        <fullName evidence="2 10">Dihydrolipoyl dehydrogenase</fullName>
        <ecNumber evidence="2 10">1.8.1.4</ecNumber>
    </recommendedName>
</protein>
<dbReference type="PANTHER" id="PTHR22912">
    <property type="entry name" value="DISULFIDE OXIDOREDUCTASE"/>
    <property type="match status" value="1"/>
</dbReference>
<accession>C7NRP0</accession>
<dbReference type="eggNOG" id="arCOG01068">
    <property type="taxonomic scope" value="Archaea"/>
</dbReference>
<comment type="similarity">
    <text evidence="1 10">Belongs to the class-I pyridine nucleotide-disulfide oxidoreductase family.</text>
</comment>
<feature type="region of interest" description="Disordered" evidence="11">
    <location>
        <begin position="77"/>
        <end position="151"/>
    </location>
</feature>
<dbReference type="InterPro" id="IPR050151">
    <property type="entry name" value="Class-I_Pyr_Nuc-Dis_Oxidored"/>
</dbReference>
<dbReference type="EC" id="1.8.1.4" evidence="2 10"/>
<feature type="compositionally biased region" description="Acidic residues" evidence="11">
    <location>
        <begin position="100"/>
        <end position="114"/>
    </location>
</feature>
<dbReference type="STRING" id="519442.Huta_1805"/>
<keyword evidence="5 10" id="KW-0560">Oxidoreductase</keyword>
<evidence type="ECO:0000256" key="5">
    <source>
        <dbReference type="ARBA" id="ARBA00023002"/>
    </source>
</evidence>
<dbReference type="NCBIfam" id="TIGR01350">
    <property type="entry name" value="lipoamide_DH"/>
    <property type="match status" value="1"/>
</dbReference>
<evidence type="ECO:0000256" key="3">
    <source>
        <dbReference type="ARBA" id="ARBA00022630"/>
    </source>
</evidence>
<dbReference type="SUPFAM" id="SSF55424">
    <property type="entry name" value="FAD/NAD-linked reductases, dimerisation (C-terminal) domain"/>
    <property type="match status" value="1"/>
</dbReference>
<keyword evidence="8 10" id="KW-0676">Redox-active center</keyword>
<dbReference type="Gene3D" id="3.30.390.30">
    <property type="match status" value="1"/>
</dbReference>
<dbReference type="InterPro" id="IPR023753">
    <property type="entry name" value="FAD/NAD-binding_dom"/>
</dbReference>
<keyword evidence="3 10" id="KW-0285">Flavoprotein</keyword>
<reference evidence="13 14" key="1">
    <citation type="journal article" date="2009" name="Stand. Genomic Sci.">
        <title>Complete genome sequence of Halorhabdus utahensis type strain (AX-2).</title>
        <authorList>
            <person name="Anderson I."/>
            <person name="Tindall B.J."/>
            <person name="Pomrenke H."/>
            <person name="Goker M."/>
            <person name="Lapidus A."/>
            <person name="Nolan M."/>
            <person name="Copeland A."/>
            <person name="Glavina Del Rio T."/>
            <person name="Chen F."/>
            <person name="Tice H."/>
            <person name="Cheng J.F."/>
            <person name="Lucas S."/>
            <person name="Chertkov O."/>
            <person name="Bruce D."/>
            <person name="Brettin T."/>
            <person name="Detter J.C."/>
            <person name="Han C."/>
            <person name="Goodwin L."/>
            <person name="Land M."/>
            <person name="Hauser L."/>
            <person name="Chang Y.J."/>
            <person name="Jeffries C.D."/>
            <person name="Pitluck S."/>
            <person name="Pati A."/>
            <person name="Mavromatis K."/>
            <person name="Ivanova N."/>
            <person name="Ovchinnikova G."/>
            <person name="Chen A."/>
            <person name="Palaniappan K."/>
            <person name="Chain P."/>
            <person name="Rohde M."/>
            <person name="Bristow J."/>
            <person name="Eisen J.A."/>
            <person name="Markowitz V."/>
            <person name="Hugenholtz P."/>
            <person name="Kyrpides N.C."/>
            <person name="Klenk H.P."/>
        </authorList>
    </citation>
    <scope>NUCLEOTIDE SEQUENCE [LARGE SCALE GENOMIC DNA]</scope>
    <source>
        <strain evidence="14">DSM 12940 / JCM 11049 / AX-2</strain>
    </source>
</reference>
<dbReference type="Gene3D" id="3.50.50.60">
    <property type="entry name" value="FAD/NAD(P)-binding domain"/>
    <property type="match status" value="2"/>
</dbReference>
<dbReference type="PRINTS" id="PR00368">
    <property type="entry name" value="FADPNR"/>
</dbReference>
<evidence type="ECO:0000256" key="11">
    <source>
        <dbReference type="SAM" id="MobiDB-lite"/>
    </source>
</evidence>
<dbReference type="Pfam" id="PF02852">
    <property type="entry name" value="Pyr_redox_dim"/>
    <property type="match status" value="1"/>
</dbReference>
<dbReference type="InterPro" id="IPR006258">
    <property type="entry name" value="Lipoamide_DH"/>
</dbReference>
<evidence type="ECO:0000256" key="10">
    <source>
        <dbReference type="RuleBase" id="RU003692"/>
    </source>
</evidence>
<evidence type="ECO:0000256" key="8">
    <source>
        <dbReference type="ARBA" id="ARBA00023284"/>
    </source>
</evidence>
<dbReference type="Proteomes" id="UP000002071">
    <property type="component" value="Chromosome"/>
</dbReference>
<evidence type="ECO:0000259" key="12">
    <source>
        <dbReference type="PROSITE" id="PS50968"/>
    </source>
</evidence>
<dbReference type="SUPFAM" id="SSF51230">
    <property type="entry name" value="Single hybrid motif"/>
    <property type="match status" value="1"/>
</dbReference>
<dbReference type="KEGG" id="hut:Huta_1805"/>
<dbReference type="InterPro" id="IPR000089">
    <property type="entry name" value="Biotin_lipoyl"/>
</dbReference>
<dbReference type="eggNOG" id="arCOG01706">
    <property type="taxonomic scope" value="Archaea"/>
</dbReference>
<dbReference type="AlphaFoldDB" id="C7NRP0"/>
<comment type="cofactor">
    <cofactor evidence="10">
        <name>FAD</name>
        <dbReference type="ChEBI" id="CHEBI:57692"/>
    </cofactor>
    <text evidence="10">Binds 1 FAD per subunit.</text>
</comment>
<proteinExistence type="inferred from homology"/>
<keyword evidence="7" id="KW-1015">Disulfide bond</keyword>
<organism evidence="13 14">
    <name type="scientific">Halorhabdus utahensis (strain DSM 12940 / JCM 11049 / AX-2)</name>
    <dbReference type="NCBI Taxonomy" id="519442"/>
    <lineage>
        <taxon>Archaea</taxon>
        <taxon>Methanobacteriati</taxon>
        <taxon>Methanobacteriota</taxon>
        <taxon>Stenosarchaea group</taxon>
        <taxon>Halobacteria</taxon>
        <taxon>Halobacteriales</taxon>
        <taxon>Haloarculaceae</taxon>
        <taxon>Halorhabdus</taxon>
    </lineage>
</organism>
<sequence length="616" mass="64168">MSTAFAVPDLGDGATEGRLVALEVAAGETVAEGTLLAEVETDKSIVEVTAPETMAIEACDAAEGEDVEVGETLFTYEAADPDDPSESGDGEGGEPAEPPEPTEDGPSEPDDDSADAVGGASQLTGGASERTVRPVGEGTPADVPSPGSVEGVPEQTDVLIIGAGPGGYVAAIRAGQLGLDVTLVEDDAVGGTCLNYGCIPSKALIHGADIAYEAANAEHLGVSADPTVDIDQLTGWKDDVVDQLTGGVEQLCHAQGVTVVDGVAEFVNNRRATITTDDGETAIDFGNAIVATGSRPIEIPDFPFDSEYVLDSRDALALDERPDSLVVIGAGYIGMELSTVFEKLGTDVTVVEMFDDVLSGYDDDISRLVRERAAEFGIDFRFGEMAASWEETDDGIVVHTEDEDGDRHSLEAEKVFVVGGREPVTDTANLQAAGIELDDDGFVKTDAQGRTTCERIFAIGDVVGEPMLAHKASREGEVAAEAIAGEPSVLDYQAMPAVVFTDPEVATVGMSENDARDDGYYPVVGRMPLASNGRALTLGDTEGFVRIVADRRTELILGAQIVGPNASELIAEVALAIEMDARLSDIAETVHTHPTLSEAVMEAAANARGEAIHTAD</sequence>
<evidence type="ECO:0000256" key="4">
    <source>
        <dbReference type="ARBA" id="ARBA00022827"/>
    </source>
</evidence>
<keyword evidence="14" id="KW-1185">Reference proteome</keyword>
<keyword evidence="4 10" id="KW-0274">FAD</keyword>
<dbReference type="Gene3D" id="2.40.50.100">
    <property type="match status" value="1"/>
</dbReference>
<dbReference type="PROSITE" id="PS00076">
    <property type="entry name" value="PYRIDINE_REDOX_1"/>
    <property type="match status" value="1"/>
</dbReference>
<dbReference type="InterPro" id="IPR011053">
    <property type="entry name" value="Single_hybrid_motif"/>
</dbReference>
<dbReference type="Pfam" id="PF00364">
    <property type="entry name" value="Biotin_lipoyl"/>
    <property type="match status" value="1"/>
</dbReference>
<dbReference type="PRINTS" id="PR00411">
    <property type="entry name" value="PNDRDTASEI"/>
</dbReference>
<evidence type="ECO:0000256" key="6">
    <source>
        <dbReference type="ARBA" id="ARBA00023027"/>
    </source>
</evidence>
<dbReference type="GO" id="GO:0006103">
    <property type="term" value="P:2-oxoglutarate metabolic process"/>
    <property type="evidence" value="ECO:0007669"/>
    <property type="project" value="TreeGrafter"/>
</dbReference>
<dbReference type="InterPro" id="IPR012999">
    <property type="entry name" value="Pyr_OxRdtase_I_AS"/>
</dbReference>
<dbReference type="GO" id="GO:0004148">
    <property type="term" value="F:dihydrolipoyl dehydrogenase (NADH) activity"/>
    <property type="evidence" value="ECO:0007669"/>
    <property type="project" value="UniProtKB-EC"/>
</dbReference>
<comment type="catalytic activity">
    <reaction evidence="9 10">
        <text>N(6)-[(R)-dihydrolipoyl]-L-lysyl-[protein] + NAD(+) = N(6)-[(R)-lipoyl]-L-lysyl-[protein] + NADH + H(+)</text>
        <dbReference type="Rhea" id="RHEA:15045"/>
        <dbReference type="Rhea" id="RHEA-COMP:10474"/>
        <dbReference type="Rhea" id="RHEA-COMP:10475"/>
        <dbReference type="ChEBI" id="CHEBI:15378"/>
        <dbReference type="ChEBI" id="CHEBI:57540"/>
        <dbReference type="ChEBI" id="CHEBI:57945"/>
        <dbReference type="ChEBI" id="CHEBI:83099"/>
        <dbReference type="ChEBI" id="CHEBI:83100"/>
        <dbReference type="EC" id="1.8.1.4"/>
    </reaction>
</comment>
<evidence type="ECO:0000256" key="9">
    <source>
        <dbReference type="ARBA" id="ARBA00049187"/>
    </source>
</evidence>